<dbReference type="AlphaFoldDB" id="A0A2U3K0Q3"/>
<protein>
    <recommendedName>
        <fullName evidence="1">GAF domain-containing protein</fullName>
    </recommendedName>
</protein>
<evidence type="ECO:0000313" key="2">
    <source>
        <dbReference type="EMBL" id="SPF33266.1"/>
    </source>
</evidence>
<dbReference type="SUPFAM" id="SSF55781">
    <property type="entry name" value="GAF domain-like"/>
    <property type="match status" value="1"/>
</dbReference>
<evidence type="ECO:0000259" key="1">
    <source>
        <dbReference type="Pfam" id="PF01590"/>
    </source>
</evidence>
<evidence type="ECO:0000313" key="3">
    <source>
        <dbReference type="Proteomes" id="UP000238701"/>
    </source>
</evidence>
<dbReference type="Gene3D" id="3.30.450.40">
    <property type="match status" value="1"/>
</dbReference>
<dbReference type="OrthoDB" id="9955590at2"/>
<feature type="domain" description="GAF" evidence="1">
    <location>
        <begin position="116"/>
        <end position="175"/>
    </location>
</feature>
<dbReference type="Proteomes" id="UP000238701">
    <property type="component" value="Unassembled WGS sequence"/>
</dbReference>
<dbReference type="EMBL" id="OMOD01000020">
    <property type="protein sequence ID" value="SPF33266.1"/>
    <property type="molecule type" value="Genomic_DNA"/>
</dbReference>
<dbReference type="Pfam" id="PF01590">
    <property type="entry name" value="GAF"/>
    <property type="match status" value="1"/>
</dbReference>
<gene>
    <name evidence="2" type="ORF">SBA1_1160006</name>
</gene>
<organism evidence="2 3">
    <name type="scientific">Candidatus Sulfotelmatobacter kueseliae</name>
    <dbReference type="NCBI Taxonomy" id="2042962"/>
    <lineage>
        <taxon>Bacteria</taxon>
        <taxon>Pseudomonadati</taxon>
        <taxon>Acidobacteriota</taxon>
        <taxon>Terriglobia</taxon>
        <taxon>Terriglobales</taxon>
        <taxon>Candidatus Korobacteraceae</taxon>
        <taxon>Candidatus Sulfotelmatobacter</taxon>
    </lineage>
</organism>
<accession>A0A2U3K0Q3</accession>
<dbReference type="InterPro" id="IPR003018">
    <property type="entry name" value="GAF"/>
</dbReference>
<name>A0A2U3K0Q3_9BACT</name>
<sequence length="181" mass="19870">MTQNNDHGMEEIVLPEHLLPLESVLGQGVSALDLSMVLAKIFRVQYTEVAMLRLEKGLLRFIFPEHLRTTGAIPLSSKAVAAHTALSKKAEIFNNFARVKHASIFETIKPTTTDFEDPPPPPIQKLMSVPIIDRGANVVGVIQISRKGLDPKYAQDFSREDLHDLEIVAGLLATAPALLAN</sequence>
<reference evidence="3" key="1">
    <citation type="submission" date="2018-02" db="EMBL/GenBank/DDBJ databases">
        <authorList>
            <person name="Hausmann B."/>
        </authorList>
    </citation>
    <scope>NUCLEOTIDE SEQUENCE [LARGE SCALE GENOMIC DNA]</scope>
    <source>
        <strain evidence="3">Peat soil MAG SbA1</strain>
    </source>
</reference>
<dbReference type="InterPro" id="IPR029016">
    <property type="entry name" value="GAF-like_dom_sf"/>
</dbReference>
<proteinExistence type="predicted"/>